<evidence type="ECO:0000313" key="5">
    <source>
        <dbReference type="EMBL" id="SOC18026.1"/>
    </source>
</evidence>
<dbReference type="Gene3D" id="3.40.50.1820">
    <property type="entry name" value="alpha/beta hydrolase"/>
    <property type="match status" value="1"/>
</dbReference>
<sequence>MSVLIQKLRGVSRLRKILLVTSLFLSIFTVIPSQAQESNEVNTSPTTTNITISGNANSDLLNQFTTILKEKEEKSFVEVETDSGDPQFIKLNQFKTYLNLPYANTKNPRQQLDIIYPSVGNAPYKVIVNFHGGGWISGSRKSANHSAVMLATQQGYAVINVGYRLATEETWPAQLHDAKAAIRFIRANARKYRLNTNNIVVWGNSAGGHIASMLAATNGMKDMEDLTLGYEKYSSDVQGVVSFYGISDVTHLRNEGVNYANALLGFNVQENPDKARLASPIEYVSENFPPIFIIHGTNDQVVPFEQSVKFAEKINAVTGKNQAHLKLLIKGKHGDKNIKSVENVDESLNFVDKIMYPERKNPYRTKRYKEIKTTTEVE</sequence>
<dbReference type="EMBL" id="OBMQ01000010">
    <property type="protein sequence ID" value="SOC18026.1"/>
    <property type="molecule type" value="Genomic_DNA"/>
</dbReference>
<dbReference type="GO" id="GO:0016787">
    <property type="term" value="F:hydrolase activity"/>
    <property type="evidence" value="ECO:0007669"/>
    <property type="project" value="UniProtKB-KW"/>
</dbReference>
<evidence type="ECO:0000313" key="6">
    <source>
        <dbReference type="Proteomes" id="UP000219636"/>
    </source>
</evidence>
<dbReference type="SUPFAM" id="SSF53474">
    <property type="entry name" value="alpha/beta-Hydrolases"/>
    <property type="match status" value="1"/>
</dbReference>
<evidence type="ECO:0000259" key="4">
    <source>
        <dbReference type="Pfam" id="PF20434"/>
    </source>
</evidence>
<protein>
    <submittedName>
        <fullName evidence="5">Acetyl esterase/lipase</fullName>
    </submittedName>
</protein>
<feature type="chain" id="PRO_5012380055" evidence="3">
    <location>
        <begin position="36"/>
        <end position="378"/>
    </location>
</feature>
<comment type="similarity">
    <text evidence="1">Belongs to the 'GDXG' lipolytic enzyme family.</text>
</comment>
<evidence type="ECO:0000256" key="2">
    <source>
        <dbReference type="ARBA" id="ARBA00022801"/>
    </source>
</evidence>
<dbReference type="InterPro" id="IPR029058">
    <property type="entry name" value="AB_hydrolase_fold"/>
</dbReference>
<evidence type="ECO:0000256" key="1">
    <source>
        <dbReference type="ARBA" id="ARBA00010515"/>
    </source>
</evidence>
<name>A0A285TDY2_9BACL</name>
<reference evidence="6" key="1">
    <citation type="submission" date="2017-08" db="EMBL/GenBank/DDBJ databases">
        <authorList>
            <person name="Varghese N."/>
            <person name="Submissions S."/>
        </authorList>
    </citation>
    <scope>NUCLEOTIDE SEQUENCE [LARGE SCALE GENOMIC DNA]</scope>
    <source>
        <strain evidence="6">JC22</strain>
    </source>
</reference>
<dbReference type="Pfam" id="PF20434">
    <property type="entry name" value="BD-FAE"/>
    <property type="match status" value="1"/>
</dbReference>
<evidence type="ECO:0000256" key="3">
    <source>
        <dbReference type="SAM" id="SignalP"/>
    </source>
</evidence>
<feature type="domain" description="BD-FAE-like" evidence="4">
    <location>
        <begin position="112"/>
        <end position="313"/>
    </location>
</feature>
<feature type="signal peptide" evidence="3">
    <location>
        <begin position="1"/>
        <end position="35"/>
    </location>
</feature>
<dbReference type="AlphaFoldDB" id="A0A285TDY2"/>
<gene>
    <name evidence="5" type="ORF">SAMN05880501_11016</name>
</gene>
<organism evidence="5 6">
    <name type="scientific">Ureibacillus xyleni</name>
    <dbReference type="NCBI Taxonomy" id="614648"/>
    <lineage>
        <taxon>Bacteria</taxon>
        <taxon>Bacillati</taxon>
        <taxon>Bacillota</taxon>
        <taxon>Bacilli</taxon>
        <taxon>Bacillales</taxon>
        <taxon>Caryophanaceae</taxon>
        <taxon>Ureibacillus</taxon>
    </lineage>
</organism>
<keyword evidence="2" id="KW-0378">Hydrolase</keyword>
<dbReference type="InterPro" id="IPR002168">
    <property type="entry name" value="Lipase_GDXG_HIS_AS"/>
</dbReference>
<dbReference type="PANTHER" id="PTHR48081">
    <property type="entry name" value="AB HYDROLASE SUPERFAMILY PROTEIN C4A8.06C"/>
    <property type="match status" value="1"/>
</dbReference>
<accession>A0A285TDY2</accession>
<dbReference type="InterPro" id="IPR049492">
    <property type="entry name" value="BD-FAE-like_dom"/>
</dbReference>
<dbReference type="PANTHER" id="PTHR48081:SF13">
    <property type="entry name" value="ALPHA_BETA HYDROLASE"/>
    <property type="match status" value="1"/>
</dbReference>
<dbReference type="InterPro" id="IPR050300">
    <property type="entry name" value="GDXG_lipolytic_enzyme"/>
</dbReference>
<proteinExistence type="inferred from homology"/>
<keyword evidence="3" id="KW-0732">Signal</keyword>
<dbReference type="Proteomes" id="UP000219636">
    <property type="component" value="Unassembled WGS sequence"/>
</dbReference>
<keyword evidence="6" id="KW-1185">Reference proteome</keyword>
<dbReference type="OrthoDB" id="9815425at2"/>
<dbReference type="PROSITE" id="PS01173">
    <property type="entry name" value="LIPASE_GDXG_HIS"/>
    <property type="match status" value="1"/>
</dbReference>